<organism evidence="2 3">
    <name type="scientific">Eumeta variegata</name>
    <name type="common">Bagworm moth</name>
    <name type="synonym">Eumeta japonica</name>
    <dbReference type="NCBI Taxonomy" id="151549"/>
    <lineage>
        <taxon>Eukaryota</taxon>
        <taxon>Metazoa</taxon>
        <taxon>Ecdysozoa</taxon>
        <taxon>Arthropoda</taxon>
        <taxon>Hexapoda</taxon>
        <taxon>Insecta</taxon>
        <taxon>Pterygota</taxon>
        <taxon>Neoptera</taxon>
        <taxon>Endopterygota</taxon>
        <taxon>Lepidoptera</taxon>
        <taxon>Glossata</taxon>
        <taxon>Ditrysia</taxon>
        <taxon>Tineoidea</taxon>
        <taxon>Psychidae</taxon>
        <taxon>Oiketicinae</taxon>
        <taxon>Eumeta</taxon>
    </lineage>
</organism>
<dbReference type="AlphaFoldDB" id="A0A4C1ZSK6"/>
<gene>
    <name evidence="2" type="ORF">EVAR_64798_1</name>
</gene>
<keyword evidence="3" id="KW-1185">Reference proteome</keyword>
<evidence type="ECO:0000256" key="1">
    <source>
        <dbReference type="SAM" id="MobiDB-lite"/>
    </source>
</evidence>
<accession>A0A4C1ZSK6</accession>
<dbReference type="OrthoDB" id="1919336at2759"/>
<dbReference type="Proteomes" id="UP000299102">
    <property type="component" value="Unassembled WGS sequence"/>
</dbReference>
<evidence type="ECO:0000313" key="3">
    <source>
        <dbReference type="Proteomes" id="UP000299102"/>
    </source>
</evidence>
<feature type="region of interest" description="Disordered" evidence="1">
    <location>
        <begin position="178"/>
        <end position="197"/>
    </location>
</feature>
<dbReference type="EMBL" id="BGZK01002024">
    <property type="protein sequence ID" value="GBP89733.1"/>
    <property type="molecule type" value="Genomic_DNA"/>
</dbReference>
<name>A0A4C1ZSK6_EUMVA</name>
<evidence type="ECO:0000313" key="2">
    <source>
        <dbReference type="EMBL" id="GBP89733.1"/>
    </source>
</evidence>
<protein>
    <submittedName>
        <fullName evidence="2">Uncharacterized protein</fullName>
    </submittedName>
</protein>
<proteinExistence type="predicted"/>
<comment type="caution">
    <text evidence="2">The sequence shown here is derived from an EMBL/GenBank/DDBJ whole genome shotgun (WGS) entry which is preliminary data.</text>
</comment>
<reference evidence="2 3" key="1">
    <citation type="journal article" date="2019" name="Commun. Biol.">
        <title>The bagworm genome reveals a unique fibroin gene that provides high tensile strength.</title>
        <authorList>
            <person name="Kono N."/>
            <person name="Nakamura H."/>
            <person name="Ohtoshi R."/>
            <person name="Tomita M."/>
            <person name="Numata K."/>
            <person name="Arakawa K."/>
        </authorList>
    </citation>
    <scope>NUCLEOTIDE SEQUENCE [LARGE SCALE GENOMIC DNA]</scope>
</reference>
<sequence length="223" mass="24459">MYQVIKSSSRIKLVRRSWLCANRLIDRLLDGLVAASGRIGFSSCVFDCFRSGRCALRAPLYSCLASSCAMLPNLLSKNEDKTYACGIELEAANYIKNLLDGANGDHKMGDRGATGGAWVARDEASWWQGSAGELQHQQIADGVPRSTAAATHQLFTYKMTSGFSNNASDGSTPAYDYRLMSGSSSREDNSPQQPWWYTSPSVEAHQQNTSPTVWSAQYLSVYT</sequence>